<dbReference type="GO" id="GO:0016020">
    <property type="term" value="C:membrane"/>
    <property type="evidence" value="ECO:0007669"/>
    <property type="project" value="InterPro"/>
</dbReference>
<accession>A0A853DHM8</accession>
<dbReference type="PANTHER" id="PTHR24421:SF10">
    <property type="entry name" value="NITRATE_NITRITE SENSOR PROTEIN NARQ"/>
    <property type="match status" value="1"/>
</dbReference>
<evidence type="ECO:0000313" key="11">
    <source>
        <dbReference type="EMBL" id="NYJ73705.1"/>
    </source>
</evidence>
<keyword evidence="5" id="KW-0547">Nucleotide-binding</keyword>
<keyword evidence="4" id="KW-0808">Transferase</keyword>
<dbReference type="EMBL" id="JACCFW010000001">
    <property type="protein sequence ID" value="NYJ73705.1"/>
    <property type="molecule type" value="Genomic_DNA"/>
</dbReference>
<dbReference type="EC" id="2.7.13.3" evidence="2"/>
<dbReference type="Gene3D" id="1.20.5.1930">
    <property type="match status" value="1"/>
</dbReference>
<evidence type="ECO:0000256" key="2">
    <source>
        <dbReference type="ARBA" id="ARBA00012438"/>
    </source>
</evidence>
<feature type="transmembrane region" description="Helical" evidence="9">
    <location>
        <begin position="47"/>
        <end position="65"/>
    </location>
</feature>
<keyword evidence="12" id="KW-1185">Reference proteome</keyword>
<keyword evidence="7" id="KW-0067">ATP-binding</keyword>
<dbReference type="PANTHER" id="PTHR24421">
    <property type="entry name" value="NITRATE/NITRITE SENSOR PROTEIN NARX-RELATED"/>
    <property type="match status" value="1"/>
</dbReference>
<evidence type="ECO:0000256" key="5">
    <source>
        <dbReference type="ARBA" id="ARBA00022741"/>
    </source>
</evidence>
<feature type="transmembrane region" description="Helical" evidence="9">
    <location>
        <begin position="72"/>
        <end position="95"/>
    </location>
</feature>
<gene>
    <name evidence="11" type="ORF">HNR15_000668</name>
</gene>
<keyword evidence="3" id="KW-0597">Phosphoprotein</keyword>
<dbReference type="GO" id="GO:0000155">
    <property type="term" value="F:phosphorelay sensor kinase activity"/>
    <property type="evidence" value="ECO:0007669"/>
    <property type="project" value="InterPro"/>
</dbReference>
<keyword evidence="9" id="KW-0472">Membrane</keyword>
<feature type="transmembrane region" description="Helical" evidence="9">
    <location>
        <begin position="107"/>
        <end position="124"/>
    </location>
</feature>
<dbReference type="InterPro" id="IPR050482">
    <property type="entry name" value="Sensor_HK_TwoCompSys"/>
</dbReference>
<evidence type="ECO:0000256" key="8">
    <source>
        <dbReference type="ARBA" id="ARBA00023012"/>
    </source>
</evidence>
<evidence type="ECO:0000256" key="7">
    <source>
        <dbReference type="ARBA" id="ARBA00022840"/>
    </source>
</evidence>
<evidence type="ECO:0000256" key="3">
    <source>
        <dbReference type="ARBA" id="ARBA00022553"/>
    </source>
</evidence>
<dbReference type="CDD" id="cd16917">
    <property type="entry name" value="HATPase_UhpB-NarQ-NarX-like"/>
    <property type="match status" value="1"/>
</dbReference>
<evidence type="ECO:0000256" key="9">
    <source>
        <dbReference type="SAM" id="Phobius"/>
    </source>
</evidence>
<proteinExistence type="predicted"/>
<dbReference type="InterPro" id="IPR011712">
    <property type="entry name" value="Sig_transdc_His_kin_sub3_dim/P"/>
</dbReference>
<comment type="catalytic activity">
    <reaction evidence="1">
        <text>ATP + protein L-histidine = ADP + protein N-phospho-L-histidine.</text>
        <dbReference type="EC" id="2.7.13.3"/>
    </reaction>
</comment>
<dbReference type="SUPFAM" id="SSF55874">
    <property type="entry name" value="ATPase domain of HSP90 chaperone/DNA topoisomerase II/histidine kinase"/>
    <property type="match status" value="1"/>
</dbReference>
<dbReference type="Pfam" id="PF07730">
    <property type="entry name" value="HisKA_3"/>
    <property type="match status" value="1"/>
</dbReference>
<dbReference type="AlphaFoldDB" id="A0A853DHM8"/>
<feature type="domain" description="Signal transduction histidine kinase subgroup 3 dimerisation and phosphoacceptor" evidence="10">
    <location>
        <begin position="187"/>
        <end position="253"/>
    </location>
</feature>
<comment type="caution">
    <text evidence="11">The sequence shown here is derived from an EMBL/GenBank/DDBJ whole genome shotgun (WGS) entry which is preliminary data.</text>
</comment>
<evidence type="ECO:0000313" key="12">
    <source>
        <dbReference type="Proteomes" id="UP000571817"/>
    </source>
</evidence>
<keyword evidence="9" id="KW-0812">Transmembrane</keyword>
<organism evidence="11 12">
    <name type="scientific">Allobranchiibius huperziae</name>
    <dbReference type="NCBI Taxonomy" id="1874116"/>
    <lineage>
        <taxon>Bacteria</taxon>
        <taxon>Bacillati</taxon>
        <taxon>Actinomycetota</taxon>
        <taxon>Actinomycetes</taxon>
        <taxon>Micrococcales</taxon>
        <taxon>Dermacoccaceae</taxon>
        <taxon>Allobranchiibius</taxon>
    </lineage>
</organism>
<keyword evidence="8" id="KW-0902">Two-component regulatory system</keyword>
<dbReference type="InterPro" id="IPR036890">
    <property type="entry name" value="HATPase_C_sf"/>
</dbReference>
<dbReference type="Proteomes" id="UP000571817">
    <property type="component" value="Unassembled WGS sequence"/>
</dbReference>
<keyword evidence="6 11" id="KW-0418">Kinase</keyword>
<dbReference type="RefSeq" id="WP_179479113.1">
    <property type="nucleotide sequence ID" value="NZ_JACCFW010000001.1"/>
</dbReference>
<reference evidence="11 12" key="1">
    <citation type="submission" date="2020-07" db="EMBL/GenBank/DDBJ databases">
        <title>Sequencing the genomes of 1000 actinobacteria strains.</title>
        <authorList>
            <person name="Klenk H.-P."/>
        </authorList>
    </citation>
    <scope>NUCLEOTIDE SEQUENCE [LARGE SCALE GENOMIC DNA]</scope>
    <source>
        <strain evidence="11 12">DSM 29531</strain>
    </source>
</reference>
<feature type="transmembrane region" description="Helical" evidence="9">
    <location>
        <begin position="136"/>
        <end position="157"/>
    </location>
</feature>
<evidence type="ECO:0000259" key="10">
    <source>
        <dbReference type="Pfam" id="PF07730"/>
    </source>
</evidence>
<dbReference type="Gene3D" id="3.30.565.10">
    <property type="entry name" value="Histidine kinase-like ATPase, C-terminal domain"/>
    <property type="match status" value="1"/>
</dbReference>
<dbReference type="GO" id="GO:0005524">
    <property type="term" value="F:ATP binding"/>
    <property type="evidence" value="ECO:0007669"/>
    <property type="project" value="UniProtKB-KW"/>
</dbReference>
<sequence>MTSDVRIRMPRWWSETWRLLASAVVGALLWLATVADGTTAHYHFHDWWPYVDLLAGALLLPLLLLRRRRPLAVTLVLIASTAVVASTVAAAGIALISLCTHRVRRDIVLAGTAWIVTGVVFSAVHPADTGLGERVTNLTTSVLSLAFAVAVGLFIGARRELVAQLHERAETAERERDLRVAQARAGERARIAREMHDVLAHRISLVAMHSGALAYRADLPPDQVRETATLIQENSHLALTELREVLGVLRDPDLDQSQVAAPLPTLAQLPALIDHEREAGASIEADTEGDLRSVPEPLSRNAFRIVQECLTNARKHSPTSQVAVRIEVDNGAGVHIEVSNAMATPSSGRGADAPTRSGLGLIGLTERAVLAGGELTYEVDRAHRFLVRASLPWERAGHG</sequence>
<evidence type="ECO:0000256" key="6">
    <source>
        <dbReference type="ARBA" id="ARBA00022777"/>
    </source>
</evidence>
<dbReference type="GO" id="GO:0046983">
    <property type="term" value="F:protein dimerization activity"/>
    <property type="evidence" value="ECO:0007669"/>
    <property type="project" value="InterPro"/>
</dbReference>
<evidence type="ECO:0000256" key="1">
    <source>
        <dbReference type="ARBA" id="ARBA00000085"/>
    </source>
</evidence>
<evidence type="ECO:0000256" key="4">
    <source>
        <dbReference type="ARBA" id="ARBA00022679"/>
    </source>
</evidence>
<protein>
    <recommendedName>
        <fullName evidence="2">histidine kinase</fullName>
        <ecNumber evidence="2">2.7.13.3</ecNumber>
    </recommendedName>
</protein>
<name>A0A853DHM8_9MICO</name>
<keyword evidence="9" id="KW-1133">Transmembrane helix</keyword>